<reference evidence="3" key="1">
    <citation type="submission" date="2013-03" db="EMBL/GenBank/DDBJ databases">
        <title>The Genome Sequence of Anopheles dirus WRAIR2.</title>
        <authorList>
            <consortium name="The Broad Institute Genomics Platform"/>
            <person name="Neafsey D.E."/>
            <person name="Walton C."/>
            <person name="Walker B."/>
            <person name="Young S.K."/>
            <person name="Zeng Q."/>
            <person name="Gargeya S."/>
            <person name="Fitzgerald M."/>
            <person name="Haas B."/>
            <person name="Abouelleil A."/>
            <person name="Allen A.W."/>
            <person name="Alvarado L."/>
            <person name="Arachchi H.M."/>
            <person name="Berlin A.M."/>
            <person name="Chapman S.B."/>
            <person name="Gainer-Dewar J."/>
            <person name="Goldberg J."/>
            <person name="Griggs A."/>
            <person name="Gujja S."/>
            <person name="Hansen M."/>
            <person name="Howarth C."/>
            <person name="Imamovic A."/>
            <person name="Ireland A."/>
            <person name="Larimer J."/>
            <person name="McCowan C."/>
            <person name="Murphy C."/>
            <person name="Pearson M."/>
            <person name="Poon T.W."/>
            <person name="Priest M."/>
            <person name="Roberts A."/>
            <person name="Saif S."/>
            <person name="Shea T."/>
            <person name="Sisk P."/>
            <person name="Sykes S."/>
            <person name="Wortman J."/>
            <person name="Nusbaum C."/>
            <person name="Birren B."/>
        </authorList>
    </citation>
    <scope>NUCLEOTIDE SEQUENCE [LARGE SCALE GENOMIC DNA]</scope>
    <source>
        <strain evidence="3">WRAIR2</strain>
    </source>
</reference>
<feature type="compositionally biased region" description="Basic and acidic residues" evidence="1">
    <location>
        <begin position="448"/>
        <end position="459"/>
    </location>
</feature>
<dbReference type="PANTHER" id="PTHR21398">
    <property type="entry name" value="AGAP007094-PA"/>
    <property type="match status" value="1"/>
</dbReference>
<feature type="region of interest" description="Disordered" evidence="1">
    <location>
        <begin position="423"/>
        <end position="459"/>
    </location>
</feature>
<reference evidence="2" key="2">
    <citation type="submission" date="2020-05" db="UniProtKB">
        <authorList>
            <consortium name="EnsemblMetazoa"/>
        </authorList>
    </citation>
    <scope>IDENTIFICATION</scope>
    <source>
        <strain evidence="2">WRAIR2</strain>
    </source>
</reference>
<sequence length="476" mass="53489">MQRPCARDIVRRVSVSPFARSVDREKASPWKESFPPIATSSTVTSQPSKMEIRWTPNLHHFLLLALLITIPGIGAASSKEQHRELENWDSSAGVESGTHPEPGHFRLADELIAAREATATHAASTKRPLGKEGKKYRKKYVSDDDYRKSMPHAEQPAAGGDRVEKQTSGTARSSEPHSRKKRLIWVTDDGRLALPPGTSLTIAPTIALPFVRYPPTGFLSNISISLPITIDFDKLGLTDNQNPLGVLPPLFARSMGQAAGSVLADYVSDYMRLQRRKRSIPSASNDHFKITTNRLDENEEEKAMPQLPAEHKHAFHGGERALLYVVVEDFIANFGLDGRACMLRAICEVHSKSIEKFGLIGEMLKLFFTASLSPYSEHLEEYVTAEKVGRGQDGPGECFPYYKDCPRSLFRSSNNFQHMYQQPEHRDVNDEEHFRENEIPDDTQEAEYPVREPRASHTKENTIVQLEQQELAEMAM</sequence>
<dbReference type="SMART" id="SM00718">
    <property type="entry name" value="DM4_12"/>
    <property type="match status" value="1"/>
</dbReference>
<dbReference type="VEuPathDB" id="VectorBase:ADIR008070"/>
<proteinExistence type="predicted"/>
<evidence type="ECO:0000256" key="1">
    <source>
        <dbReference type="SAM" id="MobiDB-lite"/>
    </source>
</evidence>
<accession>A0A182NK90</accession>
<feature type="region of interest" description="Disordered" evidence="1">
    <location>
        <begin position="118"/>
        <end position="182"/>
    </location>
</feature>
<protein>
    <submittedName>
        <fullName evidence="2">Uncharacterized protein</fullName>
    </submittedName>
</protein>
<dbReference type="Proteomes" id="UP000075884">
    <property type="component" value="Unassembled WGS sequence"/>
</dbReference>
<feature type="compositionally biased region" description="Basic and acidic residues" evidence="1">
    <location>
        <begin position="423"/>
        <end position="438"/>
    </location>
</feature>
<name>A0A182NK90_9DIPT</name>
<dbReference type="InterPro" id="IPR006631">
    <property type="entry name" value="DM4_12"/>
</dbReference>
<dbReference type="Pfam" id="PF07841">
    <property type="entry name" value="DM4_12"/>
    <property type="match status" value="1"/>
</dbReference>
<dbReference type="PANTHER" id="PTHR21398:SF6">
    <property type="entry name" value="AGAP007094-PA"/>
    <property type="match status" value="1"/>
</dbReference>
<organism evidence="2 3">
    <name type="scientific">Anopheles dirus</name>
    <dbReference type="NCBI Taxonomy" id="7168"/>
    <lineage>
        <taxon>Eukaryota</taxon>
        <taxon>Metazoa</taxon>
        <taxon>Ecdysozoa</taxon>
        <taxon>Arthropoda</taxon>
        <taxon>Hexapoda</taxon>
        <taxon>Insecta</taxon>
        <taxon>Pterygota</taxon>
        <taxon>Neoptera</taxon>
        <taxon>Endopterygota</taxon>
        <taxon>Diptera</taxon>
        <taxon>Nematocera</taxon>
        <taxon>Culicoidea</taxon>
        <taxon>Culicidae</taxon>
        <taxon>Anophelinae</taxon>
        <taxon>Anopheles</taxon>
    </lineage>
</organism>
<dbReference type="EnsemblMetazoa" id="ADIR008070-RA">
    <property type="protein sequence ID" value="ADIR008070-PA"/>
    <property type="gene ID" value="ADIR008070"/>
</dbReference>
<evidence type="ECO:0000313" key="2">
    <source>
        <dbReference type="EnsemblMetazoa" id="ADIR008070-PA"/>
    </source>
</evidence>
<evidence type="ECO:0000313" key="3">
    <source>
        <dbReference type="Proteomes" id="UP000075884"/>
    </source>
</evidence>
<dbReference type="STRING" id="7168.A0A182NK90"/>
<dbReference type="AlphaFoldDB" id="A0A182NK90"/>
<keyword evidence="3" id="KW-1185">Reference proteome</keyword>